<comment type="caution">
    <text evidence="1">The sequence shown here is derived from an EMBL/GenBank/DDBJ whole genome shotgun (WGS) entry which is preliminary data.</text>
</comment>
<organism evidence="1 2">
    <name type="scientific">Elysia marginata</name>
    <dbReference type="NCBI Taxonomy" id="1093978"/>
    <lineage>
        <taxon>Eukaryota</taxon>
        <taxon>Metazoa</taxon>
        <taxon>Spiralia</taxon>
        <taxon>Lophotrochozoa</taxon>
        <taxon>Mollusca</taxon>
        <taxon>Gastropoda</taxon>
        <taxon>Heterobranchia</taxon>
        <taxon>Euthyneura</taxon>
        <taxon>Panpulmonata</taxon>
        <taxon>Sacoglossa</taxon>
        <taxon>Placobranchoidea</taxon>
        <taxon>Plakobranchidae</taxon>
        <taxon>Elysia</taxon>
    </lineage>
</organism>
<name>A0AAV4JYJ3_9GAST</name>
<protein>
    <submittedName>
        <fullName evidence="1">Uncharacterized protein</fullName>
    </submittedName>
</protein>
<dbReference type="AlphaFoldDB" id="A0AAV4JYJ3"/>
<gene>
    <name evidence="1" type="ORF">ElyMa_005236300</name>
</gene>
<dbReference type="EMBL" id="BMAT01010451">
    <property type="protein sequence ID" value="GFS27073.1"/>
    <property type="molecule type" value="Genomic_DNA"/>
</dbReference>
<keyword evidence="2" id="KW-1185">Reference proteome</keyword>
<accession>A0AAV4JYJ3</accession>
<evidence type="ECO:0000313" key="1">
    <source>
        <dbReference type="EMBL" id="GFS27073.1"/>
    </source>
</evidence>
<dbReference type="Proteomes" id="UP000762676">
    <property type="component" value="Unassembled WGS sequence"/>
</dbReference>
<reference evidence="1 2" key="1">
    <citation type="journal article" date="2021" name="Elife">
        <title>Chloroplast acquisition without the gene transfer in kleptoplastic sea slugs, Plakobranchus ocellatus.</title>
        <authorList>
            <person name="Maeda T."/>
            <person name="Takahashi S."/>
            <person name="Yoshida T."/>
            <person name="Shimamura S."/>
            <person name="Takaki Y."/>
            <person name="Nagai Y."/>
            <person name="Toyoda A."/>
            <person name="Suzuki Y."/>
            <person name="Arimoto A."/>
            <person name="Ishii H."/>
            <person name="Satoh N."/>
            <person name="Nishiyama T."/>
            <person name="Hasebe M."/>
            <person name="Maruyama T."/>
            <person name="Minagawa J."/>
            <person name="Obokata J."/>
            <person name="Shigenobu S."/>
        </authorList>
    </citation>
    <scope>NUCLEOTIDE SEQUENCE [LARGE SCALE GENOMIC DNA]</scope>
</reference>
<evidence type="ECO:0000313" key="2">
    <source>
        <dbReference type="Proteomes" id="UP000762676"/>
    </source>
</evidence>
<proteinExistence type="predicted"/>
<sequence>MFTYILTPCRHLYGHLLDVVASLVPTSPALHSPVRHVAGDAQFLYDQHPTGASSSGSNGDRWSDQSQHCKKMALLRGQSPIALAEASRPSDHQGFSGWLNVPLADHSMWLDITPISLYVSSVALTDRESSR</sequence>